<name>A0A0K8PJD8_STRAJ</name>
<feature type="region of interest" description="Disordered" evidence="1">
    <location>
        <begin position="66"/>
        <end position="87"/>
    </location>
</feature>
<proteinExistence type="predicted"/>
<dbReference type="EMBL" id="DF968247">
    <property type="protein sequence ID" value="GAP48002.1"/>
    <property type="molecule type" value="Genomic_DNA"/>
</dbReference>
<reference evidence="2" key="1">
    <citation type="journal article" date="2015" name="Genome Announc.">
        <title>Draft Genome Sequence of Thiostrepton-Producing Streptomyces azureus ATCC 14921.</title>
        <authorList>
            <person name="Sakihara K."/>
            <person name="Maeda J."/>
            <person name="Tashiro K."/>
            <person name="Fujino Y."/>
            <person name="Kuhara S."/>
            <person name="Ohshima T."/>
            <person name="Ogata S."/>
            <person name="Doi K."/>
        </authorList>
    </citation>
    <scope>NUCLEOTIDE SEQUENCE [LARGE SCALE GENOMIC DNA]</scope>
    <source>
        <strain evidence="2">ATCC14921</strain>
    </source>
</reference>
<evidence type="ECO:0000256" key="1">
    <source>
        <dbReference type="SAM" id="MobiDB-lite"/>
    </source>
</evidence>
<organism evidence="2 3">
    <name type="scientific">Streptomyces azureus</name>
    <dbReference type="NCBI Taxonomy" id="146537"/>
    <lineage>
        <taxon>Bacteria</taxon>
        <taxon>Bacillati</taxon>
        <taxon>Actinomycetota</taxon>
        <taxon>Actinomycetes</taxon>
        <taxon>Kitasatosporales</taxon>
        <taxon>Streptomycetaceae</taxon>
        <taxon>Streptomyces</taxon>
    </lineage>
</organism>
<feature type="region of interest" description="Disordered" evidence="1">
    <location>
        <begin position="1"/>
        <end position="39"/>
    </location>
</feature>
<accession>A0A0K8PJD8</accession>
<keyword evidence="3" id="KW-1185">Reference proteome</keyword>
<evidence type="ECO:0000313" key="3">
    <source>
        <dbReference type="Proteomes" id="UP000053859"/>
    </source>
</evidence>
<evidence type="ECO:0000313" key="2">
    <source>
        <dbReference type="EMBL" id="GAP48002.1"/>
    </source>
</evidence>
<sequence length="87" mass="9622">MRTGGQTDAPEQQPAEQAAERDVDVETAWAGESYGHDTIQHGRRAVCVDPAKGPLLHLSMYRGFVSRDDDSGRWAREPEGVTERSEP</sequence>
<dbReference type="AlphaFoldDB" id="A0A0K8PJD8"/>
<gene>
    <name evidence="2" type="ORF">SAZU_2739</name>
</gene>
<protein>
    <submittedName>
        <fullName evidence="2">tRNA(Ile2) 2-agmatinylcytidine synthetase TiaS</fullName>
    </submittedName>
</protein>
<dbReference type="Proteomes" id="UP000053859">
    <property type="component" value="Unassembled WGS sequence"/>
</dbReference>